<dbReference type="SFLD" id="SFLDG01067">
    <property type="entry name" value="SPASM/twitch_domain_containing"/>
    <property type="match status" value="1"/>
</dbReference>
<evidence type="ECO:0000256" key="5">
    <source>
        <dbReference type="ARBA" id="ARBA00023004"/>
    </source>
</evidence>
<comment type="similarity">
    <text evidence="7">Belongs to the radical SAM superfamily. Anaerobic sulfatase-maturating enzyme family.</text>
</comment>
<keyword evidence="3" id="KW-0949">S-adenosyl-L-methionine</keyword>
<dbReference type="EMBL" id="JABCSC020000002">
    <property type="protein sequence ID" value="NSL55212.1"/>
    <property type="molecule type" value="Genomic_DNA"/>
</dbReference>
<keyword evidence="4" id="KW-0479">Metal-binding</keyword>
<dbReference type="PANTHER" id="PTHR43273:SF3">
    <property type="entry name" value="ANAEROBIC SULFATASE-MATURATING ENZYME HOMOLOG ASLB-RELATED"/>
    <property type="match status" value="1"/>
</dbReference>
<dbReference type="Gene3D" id="3.20.20.70">
    <property type="entry name" value="Aldolase class I"/>
    <property type="match status" value="1"/>
</dbReference>
<gene>
    <name evidence="9" type="ORF">HJ583_009275</name>
</gene>
<dbReference type="InterPro" id="IPR058240">
    <property type="entry name" value="rSAM_sf"/>
</dbReference>
<keyword evidence="5" id="KW-0408">Iron</keyword>
<dbReference type="Pfam" id="PF13186">
    <property type="entry name" value="SPASM"/>
    <property type="match status" value="1"/>
</dbReference>
<organism evidence="9 10">
    <name type="scientific">Uliginosibacterium aquaticum</name>
    <dbReference type="NCBI Taxonomy" id="2731212"/>
    <lineage>
        <taxon>Bacteria</taxon>
        <taxon>Pseudomonadati</taxon>
        <taxon>Pseudomonadota</taxon>
        <taxon>Betaproteobacteria</taxon>
        <taxon>Rhodocyclales</taxon>
        <taxon>Zoogloeaceae</taxon>
        <taxon>Uliginosibacterium</taxon>
    </lineage>
</organism>
<dbReference type="PROSITE" id="PS51918">
    <property type="entry name" value="RADICAL_SAM"/>
    <property type="match status" value="1"/>
</dbReference>
<dbReference type="InterPro" id="IPR047207">
    <property type="entry name" value="SPASM_anSME"/>
</dbReference>
<dbReference type="CDD" id="cd01335">
    <property type="entry name" value="Radical_SAM"/>
    <property type="match status" value="1"/>
</dbReference>
<dbReference type="InterPro" id="IPR023867">
    <property type="entry name" value="Sulphatase_maturase_rSAM"/>
</dbReference>
<keyword evidence="2" id="KW-0004">4Fe-4S</keyword>
<protein>
    <submittedName>
        <fullName evidence="9">Anaerobic sulfatase maturase</fullName>
    </submittedName>
</protein>
<evidence type="ECO:0000256" key="1">
    <source>
        <dbReference type="ARBA" id="ARBA00001966"/>
    </source>
</evidence>
<keyword evidence="6" id="KW-0411">Iron-sulfur</keyword>
<dbReference type="InterPro" id="IPR013785">
    <property type="entry name" value="Aldolase_TIM"/>
</dbReference>
<evidence type="ECO:0000313" key="9">
    <source>
        <dbReference type="EMBL" id="NSL55212.1"/>
    </source>
</evidence>
<dbReference type="NCBIfam" id="TIGR03942">
    <property type="entry name" value="sulfatase_rSAM"/>
    <property type="match status" value="1"/>
</dbReference>
<keyword evidence="10" id="KW-1185">Reference proteome</keyword>
<sequence>MNSPLPQKTIELRKPRAKLAPLPPGACHRFHAIVKPVGAQCNLDCAYCYYLHKEEMLGQARQPRMADEMLEEHIRQYIEAQTGDEVVFSWQGGEPTILGVDFFRKVVALQERHRKPGQRIENDLQTNGTLLDAEWATFLKQHDFLVGLSCDGPQDLHDRYRLTKGGATTHAKVVAAARLLQQHDVPFSVLCVVNRDNAQQPLEVYRFLTRELGARRLQFISCVEPKSFASVAPQHQSPAAQPLVGSRAARPGTPDSVVTDWSVAPEDWGHFLSAVWDDWYANDYGKVHIDLFENVVAQSLGMPAQRCITAEFCGKSLAIEHSGEVFSCDHYVYPEYRLGNIADTHWSEMAYTERQQGFGFAKRDTLPRDCRECPHLKLCWGECPKNRLVRTSSGEPGLNYLCPGLKHFYSHIQRDMPRILQQVSRYLERIQR</sequence>
<dbReference type="SFLD" id="SFLDF00285">
    <property type="entry name" value="anaerobic_Ser-type_sulfatase-m"/>
    <property type="match status" value="1"/>
</dbReference>
<dbReference type="InterPro" id="IPR034491">
    <property type="entry name" value="Anaerob_Ser_sulfatase-maturase"/>
</dbReference>
<evidence type="ECO:0000256" key="7">
    <source>
        <dbReference type="ARBA" id="ARBA00023601"/>
    </source>
</evidence>
<dbReference type="SFLD" id="SFLDS00029">
    <property type="entry name" value="Radical_SAM"/>
    <property type="match status" value="1"/>
</dbReference>
<dbReference type="Proteomes" id="UP000778523">
    <property type="component" value="Unassembled WGS sequence"/>
</dbReference>
<evidence type="ECO:0000313" key="10">
    <source>
        <dbReference type="Proteomes" id="UP000778523"/>
    </source>
</evidence>
<evidence type="ECO:0000256" key="3">
    <source>
        <dbReference type="ARBA" id="ARBA00022691"/>
    </source>
</evidence>
<dbReference type="SFLD" id="SFLDG01386">
    <property type="entry name" value="main_SPASM_domain-containing"/>
    <property type="match status" value="1"/>
</dbReference>
<proteinExistence type="inferred from homology"/>
<evidence type="ECO:0000256" key="6">
    <source>
        <dbReference type="ARBA" id="ARBA00023014"/>
    </source>
</evidence>
<dbReference type="InterPro" id="IPR023885">
    <property type="entry name" value="4Fe4S-binding_SPASM_dom"/>
</dbReference>
<dbReference type="SUPFAM" id="SSF102114">
    <property type="entry name" value="Radical SAM enzymes"/>
    <property type="match status" value="1"/>
</dbReference>
<name>A0ABX2IJP4_9RHOO</name>
<evidence type="ECO:0000259" key="8">
    <source>
        <dbReference type="PROSITE" id="PS51918"/>
    </source>
</evidence>
<dbReference type="CDD" id="cd21120">
    <property type="entry name" value="SPASM_anSME"/>
    <property type="match status" value="1"/>
</dbReference>
<evidence type="ECO:0000256" key="4">
    <source>
        <dbReference type="ARBA" id="ARBA00022723"/>
    </source>
</evidence>
<accession>A0ABX2IJP4</accession>
<dbReference type="RefSeq" id="WP_170021659.1">
    <property type="nucleotide sequence ID" value="NZ_JABCSC020000002.1"/>
</dbReference>
<reference evidence="9 10" key="1">
    <citation type="submission" date="2020-06" db="EMBL/GenBank/DDBJ databases">
        <title>Draft genome of Uliginosibacterium sp. IMCC34675.</title>
        <authorList>
            <person name="Song J."/>
        </authorList>
    </citation>
    <scope>NUCLEOTIDE SEQUENCE [LARGE SCALE GENOMIC DNA]</scope>
    <source>
        <strain evidence="9 10">IMCC34675</strain>
    </source>
</reference>
<comment type="cofactor">
    <cofactor evidence="1">
        <name>[4Fe-4S] cluster</name>
        <dbReference type="ChEBI" id="CHEBI:49883"/>
    </cofactor>
</comment>
<dbReference type="PANTHER" id="PTHR43273">
    <property type="entry name" value="ANAEROBIC SULFATASE-MATURATING ENZYME HOMOLOG ASLB-RELATED"/>
    <property type="match status" value="1"/>
</dbReference>
<dbReference type="SFLD" id="SFLDG01072">
    <property type="entry name" value="dehydrogenase_like"/>
    <property type="match status" value="1"/>
</dbReference>
<feature type="domain" description="Radical SAM core" evidence="8">
    <location>
        <begin position="20"/>
        <end position="264"/>
    </location>
</feature>
<dbReference type="InterPro" id="IPR007197">
    <property type="entry name" value="rSAM"/>
</dbReference>
<dbReference type="NCBIfam" id="TIGR04085">
    <property type="entry name" value="rSAM_more_4Fe4S"/>
    <property type="match status" value="1"/>
</dbReference>
<dbReference type="Pfam" id="PF04055">
    <property type="entry name" value="Radical_SAM"/>
    <property type="match status" value="1"/>
</dbReference>
<comment type="caution">
    <text evidence="9">The sequence shown here is derived from an EMBL/GenBank/DDBJ whole genome shotgun (WGS) entry which is preliminary data.</text>
</comment>
<dbReference type="SFLD" id="SFLDG01384">
    <property type="entry name" value="thioether_bond_formation_requi"/>
    <property type="match status" value="1"/>
</dbReference>
<evidence type="ECO:0000256" key="2">
    <source>
        <dbReference type="ARBA" id="ARBA00022485"/>
    </source>
</evidence>